<dbReference type="PANTHER" id="PTHR33178:SF10">
    <property type="entry name" value="STRESS-RESPONSE A_B BARREL DOMAIN-CONTAINING PROTEIN"/>
    <property type="match status" value="1"/>
</dbReference>
<evidence type="ECO:0000259" key="2">
    <source>
        <dbReference type="PROSITE" id="PS51502"/>
    </source>
</evidence>
<name>A0ABP1CMC8_9APHY</name>
<sequence length="107" mass="11785">MTVKHIVLAKFKPSLDAEARQNAFETSKGFLESISLVKSYTLGPPIETAVSHTHGWDFAMIADFEDLDAFNAYLEHELHLAMAKAIEPAAADMLSYQIDVSPCLSKS</sequence>
<dbReference type="Pfam" id="PF07876">
    <property type="entry name" value="Dabb"/>
    <property type="match status" value="1"/>
</dbReference>
<feature type="domain" description="Stress-response A/B barrel" evidence="2">
    <location>
        <begin position="3"/>
        <end position="98"/>
    </location>
</feature>
<evidence type="ECO:0000313" key="4">
    <source>
        <dbReference type="Proteomes" id="UP001497453"/>
    </source>
</evidence>
<keyword evidence="4" id="KW-1185">Reference proteome</keyword>
<dbReference type="PANTHER" id="PTHR33178">
    <property type="match status" value="1"/>
</dbReference>
<dbReference type="InterPro" id="IPR013097">
    <property type="entry name" value="Dabb"/>
</dbReference>
<accession>A0ABP1CMC8</accession>
<dbReference type="InterPro" id="IPR011008">
    <property type="entry name" value="Dimeric_a/b-barrel"/>
</dbReference>
<dbReference type="SMART" id="SM00886">
    <property type="entry name" value="Dabb"/>
    <property type="match status" value="1"/>
</dbReference>
<protein>
    <recommendedName>
        <fullName evidence="2">Stress-response A/B barrel domain-containing protein</fullName>
    </recommendedName>
</protein>
<evidence type="ECO:0000313" key="3">
    <source>
        <dbReference type="EMBL" id="CAL1696857.1"/>
    </source>
</evidence>
<organism evidence="3 4">
    <name type="scientific">Somion occarium</name>
    <dbReference type="NCBI Taxonomy" id="3059160"/>
    <lineage>
        <taxon>Eukaryota</taxon>
        <taxon>Fungi</taxon>
        <taxon>Dikarya</taxon>
        <taxon>Basidiomycota</taxon>
        <taxon>Agaricomycotina</taxon>
        <taxon>Agaricomycetes</taxon>
        <taxon>Polyporales</taxon>
        <taxon>Cerrenaceae</taxon>
        <taxon>Somion</taxon>
    </lineage>
</organism>
<proteinExistence type="predicted"/>
<dbReference type="Gene3D" id="3.30.70.100">
    <property type="match status" value="1"/>
</dbReference>
<dbReference type="Proteomes" id="UP001497453">
    <property type="component" value="Chromosome 1"/>
</dbReference>
<dbReference type="InterPro" id="IPR044662">
    <property type="entry name" value="HS1/DABB1-like"/>
</dbReference>
<dbReference type="PROSITE" id="PS51502">
    <property type="entry name" value="S_R_A_B_BARREL"/>
    <property type="match status" value="1"/>
</dbReference>
<reference evidence="4" key="1">
    <citation type="submission" date="2024-04" db="EMBL/GenBank/DDBJ databases">
        <authorList>
            <person name="Shaw F."/>
            <person name="Minotto A."/>
        </authorList>
    </citation>
    <scope>NUCLEOTIDE SEQUENCE [LARGE SCALE GENOMIC DNA]</scope>
</reference>
<gene>
    <name evidence="3" type="ORF">GFSPODELE1_LOCUS1375</name>
</gene>
<dbReference type="EMBL" id="OZ037944">
    <property type="protein sequence ID" value="CAL1696857.1"/>
    <property type="molecule type" value="Genomic_DNA"/>
</dbReference>
<comment type="subunit">
    <text evidence="1">Homodimer.</text>
</comment>
<dbReference type="SUPFAM" id="SSF54909">
    <property type="entry name" value="Dimeric alpha+beta barrel"/>
    <property type="match status" value="1"/>
</dbReference>
<evidence type="ECO:0000256" key="1">
    <source>
        <dbReference type="ARBA" id="ARBA00011738"/>
    </source>
</evidence>